<dbReference type="GO" id="GO:0005945">
    <property type="term" value="C:6-phosphofructokinase complex"/>
    <property type="evidence" value="ECO:0007669"/>
    <property type="project" value="TreeGrafter"/>
</dbReference>
<evidence type="ECO:0000256" key="10">
    <source>
        <dbReference type="ARBA" id="ARBA00022777"/>
    </source>
</evidence>
<dbReference type="GO" id="GO:0070095">
    <property type="term" value="F:fructose-6-phosphate binding"/>
    <property type="evidence" value="ECO:0007669"/>
    <property type="project" value="TreeGrafter"/>
</dbReference>
<dbReference type="PROSITE" id="PS00433">
    <property type="entry name" value="PHOSPHOFRUCTOKINASE"/>
    <property type="match status" value="2"/>
</dbReference>
<keyword evidence="11 15" id="KW-0067">ATP-binding</keyword>
<evidence type="ECO:0000256" key="7">
    <source>
        <dbReference type="ARBA" id="ARBA00022679"/>
    </source>
</evidence>
<comment type="pathway">
    <text evidence="3 15">Carbohydrate degradation; glycolysis; D-glyceraldehyde 3-phosphate and glycerone phosphate from D-glucose: step 3/4.</text>
</comment>
<dbReference type="InterPro" id="IPR009161">
    <property type="entry name" value="6-Pfructokinase_euk"/>
</dbReference>
<keyword evidence="12" id="KW-0460">Magnesium</keyword>
<dbReference type="PANTHER" id="PTHR13697">
    <property type="entry name" value="PHOSPHOFRUCTOKINASE"/>
    <property type="match status" value="1"/>
</dbReference>
<keyword evidence="18" id="KW-1185">Reference proteome</keyword>
<evidence type="ECO:0000256" key="14">
    <source>
        <dbReference type="ARBA" id="ARBA00048070"/>
    </source>
</evidence>
<dbReference type="GO" id="GO:0048029">
    <property type="term" value="F:monosaccharide binding"/>
    <property type="evidence" value="ECO:0007669"/>
    <property type="project" value="TreeGrafter"/>
</dbReference>
<dbReference type="GO" id="GO:0061621">
    <property type="term" value="P:canonical glycolysis"/>
    <property type="evidence" value="ECO:0007669"/>
    <property type="project" value="TreeGrafter"/>
</dbReference>
<dbReference type="Pfam" id="PF00365">
    <property type="entry name" value="PFK"/>
    <property type="match status" value="2"/>
</dbReference>
<keyword evidence="6" id="KW-0021">Allosteric enzyme</keyword>
<evidence type="ECO:0000256" key="2">
    <source>
        <dbReference type="ARBA" id="ARBA00004496"/>
    </source>
</evidence>
<dbReference type="PANTHER" id="PTHR13697:SF4">
    <property type="entry name" value="ATP-DEPENDENT 6-PHOSPHOFRUCTOKINASE"/>
    <property type="match status" value="1"/>
</dbReference>
<evidence type="ECO:0000256" key="11">
    <source>
        <dbReference type="ARBA" id="ARBA00022840"/>
    </source>
</evidence>
<organism evidence="17 18">
    <name type="scientific">Polysphondylium violaceum</name>
    <dbReference type="NCBI Taxonomy" id="133409"/>
    <lineage>
        <taxon>Eukaryota</taxon>
        <taxon>Amoebozoa</taxon>
        <taxon>Evosea</taxon>
        <taxon>Eumycetozoa</taxon>
        <taxon>Dictyostelia</taxon>
        <taxon>Dictyosteliales</taxon>
        <taxon>Dictyosteliaceae</taxon>
        <taxon>Polysphondylium</taxon>
    </lineage>
</organism>
<comment type="caution">
    <text evidence="17">The sequence shown here is derived from an EMBL/GenBank/DDBJ whole genome shotgun (WGS) entry which is preliminary data.</text>
</comment>
<evidence type="ECO:0000256" key="9">
    <source>
        <dbReference type="ARBA" id="ARBA00022741"/>
    </source>
</evidence>
<dbReference type="GO" id="GO:0016208">
    <property type="term" value="F:AMP binding"/>
    <property type="evidence" value="ECO:0007669"/>
    <property type="project" value="TreeGrafter"/>
</dbReference>
<keyword evidence="13 15" id="KW-0324">Glycolysis</keyword>
<evidence type="ECO:0000256" key="6">
    <source>
        <dbReference type="ARBA" id="ARBA00022533"/>
    </source>
</evidence>
<dbReference type="InterPro" id="IPR035966">
    <property type="entry name" value="PKF_sf"/>
</dbReference>
<dbReference type="FunFam" id="3.40.50.460:FF:000008">
    <property type="entry name" value="ATP-dependent 6-phosphofructokinase"/>
    <property type="match status" value="1"/>
</dbReference>
<dbReference type="EC" id="2.7.1.11" evidence="4 15"/>
<dbReference type="Proteomes" id="UP000695562">
    <property type="component" value="Unassembled WGS sequence"/>
</dbReference>
<keyword evidence="8" id="KW-0479">Metal-binding</keyword>
<keyword evidence="9 15" id="KW-0547">Nucleotide-binding</keyword>
<sequence length="790" mass="86896">MTSTVTTVTETITTEIVTKLEPKRMAVLTSGGDSSGMNPAIRAFARMAMIKGAQVFAIREGYNGLVNDSIVPLHWGSVGGIISRGGTIIGTARCADFRKRDGRKRAVYNLIKNKIDNLLVIGGDGSLTGANLLRSEWCGLIKDLVDDGTLDKECIEKYPTLSIAGLVGSIDNDMCGTDLTIGADTATQRILEAIDSILSTAVSHQRSFVLEVMGRNCGWLALVSGLATGADYIFVPECPPEDGWEQNMIEGLERGRVSGRRCSLVIVSEGAIDKKGNPITSSYVRQTLENAGHDARITILGHVQRGGTPTFLDRYIATRMGVDAVEYFYSTDEKDKEPALIGMDGMKVTRSPLMDCVKTTQSISTLIQEKKFNQVVDLRGSLFGEFYNIFRTCANLQRSGKSSNNHSLVILHSGGPCPGMNPAVRAFTRLGIDRGYKVYGAFNGFGGLAKDELQPLDWMTVNGWSVMGGAELGTNRSIPNDDNIQDIINVIQKYNISGVLMFGGYNGYVGISKLYKYAQKYPVLKKLSIIGAPGTIANNVPGTNISIGSDTCLNNILDALDKIKQSAVASRRLFVVEVMGAHCGYLCTMSSLASGAERSYTMEKGLTLESLTEDLEMFVDRFEKEHKIGLIIKSENASETYTTHFIYSLFKEEGKHLFDVRESILGHLQQGGTPSGIDRVFSTRLMNQYFNFLDKQLAETGEISMCGCIGFINGQIEFTPMDEMIKEMDDKYRRPHVQWWLDLDKISQDISVAPAQTNSNELKRKKEKITTPTLFSQKTFDQNVNPQWTI</sequence>
<dbReference type="EMBL" id="AJWJ01000585">
    <property type="protein sequence ID" value="KAF2069849.1"/>
    <property type="molecule type" value="Genomic_DNA"/>
</dbReference>
<evidence type="ECO:0000256" key="15">
    <source>
        <dbReference type="PIRNR" id="PIRNR000533"/>
    </source>
</evidence>
<evidence type="ECO:0000313" key="18">
    <source>
        <dbReference type="Proteomes" id="UP000695562"/>
    </source>
</evidence>
<gene>
    <name evidence="17" type="ORF">CYY_008827</name>
</gene>
<dbReference type="GO" id="GO:0046872">
    <property type="term" value="F:metal ion binding"/>
    <property type="evidence" value="ECO:0007669"/>
    <property type="project" value="UniProtKB-KW"/>
</dbReference>
<keyword evidence="5" id="KW-0963">Cytoplasm</keyword>
<keyword evidence="7 15" id="KW-0808">Transferase</keyword>
<comment type="cofactor">
    <cofactor evidence="1">
        <name>Mg(2+)</name>
        <dbReference type="ChEBI" id="CHEBI:18420"/>
    </cofactor>
</comment>
<dbReference type="AlphaFoldDB" id="A0A8J4PME5"/>
<dbReference type="InterPro" id="IPR015912">
    <property type="entry name" value="Phosphofructokinase_CS"/>
</dbReference>
<dbReference type="Gene3D" id="3.40.50.450">
    <property type="match status" value="2"/>
</dbReference>
<accession>A0A8J4PME5</accession>
<evidence type="ECO:0000256" key="12">
    <source>
        <dbReference type="ARBA" id="ARBA00022842"/>
    </source>
</evidence>
<dbReference type="UniPathway" id="UPA00109">
    <property type="reaction ID" value="UER00182"/>
</dbReference>
<evidence type="ECO:0000256" key="13">
    <source>
        <dbReference type="ARBA" id="ARBA00023152"/>
    </source>
</evidence>
<evidence type="ECO:0000256" key="5">
    <source>
        <dbReference type="ARBA" id="ARBA00022490"/>
    </source>
</evidence>
<keyword evidence="10 15" id="KW-0418">Kinase</keyword>
<comment type="catalytic activity">
    <reaction evidence="14 15">
        <text>beta-D-fructose 6-phosphate + ATP = beta-D-fructose 1,6-bisphosphate + ADP + H(+)</text>
        <dbReference type="Rhea" id="RHEA:16109"/>
        <dbReference type="ChEBI" id="CHEBI:15378"/>
        <dbReference type="ChEBI" id="CHEBI:30616"/>
        <dbReference type="ChEBI" id="CHEBI:32966"/>
        <dbReference type="ChEBI" id="CHEBI:57634"/>
        <dbReference type="ChEBI" id="CHEBI:456216"/>
        <dbReference type="EC" id="2.7.1.11"/>
    </reaction>
</comment>
<dbReference type="GO" id="GO:0042802">
    <property type="term" value="F:identical protein binding"/>
    <property type="evidence" value="ECO:0007669"/>
    <property type="project" value="TreeGrafter"/>
</dbReference>
<dbReference type="InterPro" id="IPR000023">
    <property type="entry name" value="Phosphofructokinase_dom"/>
</dbReference>
<comment type="similarity">
    <text evidence="15">Belongs to the phosphofructokinase type A (PFKA) family. ATP-dependent PFK group I subfamily. Eukaryotic two domain clade "E" sub-subfamily.</text>
</comment>
<dbReference type="PRINTS" id="PR00476">
    <property type="entry name" value="PHFRCTKINASE"/>
</dbReference>
<dbReference type="InterPro" id="IPR022953">
    <property type="entry name" value="ATP_PFK"/>
</dbReference>
<dbReference type="FunFam" id="3.40.50.460:FF:000002">
    <property type="entry name" value="ATP-dependent 6-phosphofructokinase"/>
    <property type="match status" value="1"/>
</dbReference>
<protein>
    <recommendedName>
        <fullName evidence="4 15">6-phosphofructokinase</fullName>
        <ecNumber evidence="4 15">2.7.1.11</ecNumber>
    </recommendedName>
    <alternativeName>
        <fullName evidence="15">Phosphohexokinase</fullName>
    </alternativeName>
</protein>
<comment type="subcellular location">
    <subcellularLocation>
        <location evidence="2">Cytoplasm</location>
    </subcellularLocation>
</comment>
<dbReference type="GO" id="GO:0006002">
    <property type="term" value="P:fructose 6-phosphate metabolic process"/>
    <property type="evidence" value="ECO:0007669"/>
    <property type="project" value="InterPro"/>
</dbReference>
<name>A0A8J4PME5_9MYCE</name>
<evidence type="ECO:0000313" key="17">
    <source>
        <dbReference type="EMBL" id="KAF2069849.1"/>
    </source>
</evidence>
<dbReference type="PIRSF" id="PIRSF000533">
    <property type="entry name" value="ATP_PFK_euk"/>
    <property type="match status" value="1"/>
</dbReference>
<evidence type="ECO:0000256" key="8">
    <source>
        <dbReference type="ARBA" id="ARBA00022723"/>
    </source>
</evidence>
<evidence type="ECO:0000259" key="16">
    <source>
        <dbReference type="Pfam" id="PF00365"/>
    </source>
</evidence>
<evidence type="ECO:0000256" key="3">
    <source>
        <dbReference type="ARBA" id="ARBA00004679"/>
    </source>
</evidence>
<feature type="domain" description="Phosphofructokinase" evidence="16">
    <location>
        <begin position="24"/>
        <end position="327"/>
    </location>
</feature>
<dbReference type="GO" id="GO:0003872">
    <property type="term" value="F:6-phosphofructokinase activity"/>
    <property type="evidence" value="ECO:0007669"/>
    <property type="project" value="UniProtKB-EC"/>
</dbReference>
<evidence type="ECO:0000256" key="4">
    <source>
        <dbReference type="ARBA" id="ARBA00012055"/>
    </source>
</evidence>
<dbReference type="NCBIfam" id="TIGR02478">
    <property type="entry name" value="6PF1K_euk"/>
    <property type="match status" value="1"/>
</dbReference>
<dbReference type="OrthoDB" id="537915at2759"/>
<proteinExistence type="inferred from homology"/>
<dbReference type="Gene3D" id="3.40.50.460">
    <property type="entry name" value="Phosphofructokinase domain"/>
    <property type="match status" value="2"/>
</dbReference>
<evidence type="ECO:0000256" key="1">
    <source>
        <dbReference type="ARBA" id="ARBA00001946"/>
    </source>
</evidence>
<dbReference type="SUPFAM" id="SSF53784">
    <property type="entry name" value="Phosphofructokinase"/>
    <property type="match status" value="2"/>
</dbReference>
<feature type="domain" description="Phosphofructokinase" evidence="16">
    <location>
        <begin position="409"/>
        <end position="692"/>
    </location>
</feature>
<dbReference type="GO" id="GO:0030388">
    <property type="term" value="P:fructose 1,6-bisphosphate metabolic process"/>
    <property type="evidence" value="ECO:0007669"/>
    <property type="project" value="TreeGrafter"/>
</dbReference>
<dbReference type="GO" id="GO:0005524">
    <property type="term" value="F:ATP binding"/>
    <property type="evidence" value="ECO:0007669"/>
    <property type="project" value="UniProtKB-KW"/>
</dbReference>
<reference evidence="17" key="1">
    <citation type="submission" date="2020-01" db="EMBL/GenBank/DDBJ databases">
        <title>Development of genomics and gene disruption for Polysphondylium violaceum indicates a role for the polyketide synthase stlB in stalk morphogenesis.</title>
        <authorList>
            <person name="Narita B."/>
            <person name="Kawabe Y."/>
            <person name="Kin K."/>
            <person name="Saito T."/>
            <person name="Gibbs R."/>
            <person name="Kuspa A."/>
            <person name="Muzny D."/>
            <person name="Queller D."/>
            <person name="Richards S."/>
            <person name="Strassman J."/>
            <person name="Sucgang R."/>
            <person name="Worley K."/>
            <person name="Schaap P."/>
        </authorList>
    </citation>
    <scope>NUCLEOTIDE SEQUENCE</scope>
    <source>
        <strain evidence="17">QSvi11</strain>
    </source>
</reference>